<reference evidence="17" key="1">
    <citation type="journal article" date="2019" name="Int. J. Syst. Evol. Microbiol.">
        <title>The Global Catalogue of Microorganisms (GCM) 10K type strain sequencing project: providing services to taxonomists for standard genome sequencing and annotation.</title>
        <authorList>
            <consortium name="The Broad Institute Genomics Platform"/>
            <consortium name="The Broad Institute Genome Sequencing Center for Infectious Disease"/>
            <person name="Wu L."/>
            <person name="Ma J."/>
        </authorList>
    </citation>
    <scope>NUCLEOTIDE SEQUENCE [LARGE SCALE GENOMIC DNA]</scope>
    <source>
        <strain evidence="17">JCM 13584</strain>
    </source>
</reference>
<evidence type="ECO:0000256" key="8">
    <source>
        <dbReference type="ARBA" id="ARBA00022827"/>
    </source>
</evidence>
<keyword evidence="7" id="KW-0662">Pyridine nucleotide biosynthesis</keyword>
<dbReference type="InterPro" id="IPR037099">
    <property type="entry name" value="Fum_R/Succ_DH_flav-like_C_sf"/>
</dbReference>
<dbReference type="EC" id="1.4.3.16" evidence="4"/>
<comment type="catalytic activity">
    <reaction evidence="12">
        <text>L-aspartate + O2 = iminosuccinate + H2O2</text>
        <dbReference type="Rhea" id="RHEA:25876"/>
        <dbReference type="ChEBI" id="CHEBI:15379"/>
        <dbReference type="ChEBI" id="CHEBI:16240"/>
        <dbReference type="ChEBI" id="CHEBI:29991"/>
        <dbReference type="ChEBI" id="CHEBI:77875"/>
        <dbReference type="EC" id="1.4.3.16"/>
    </reaction>
    <physiologicalReaction direction="left-to-right" evidence="12">
        <dbReference type="Rhea" id="RHEA:25877"/>
    </physiologicalReaction>
</comment>
<dbReference type="EMBL" id="BAAAMK010000002">
    <property type="protein sequence ID" value="GAA1948329.1"/>
    <property type="molecule type" value="Genomic_DNA"/>
</dbReference>
<evidence type="ECO:0000259" key="14">
    <source>
        <dbReference type="Pfam" id="PF00890"/>
    </source>
</evidence>
<dbReference type="PANTHER" id="PTHR42716:SF2">
    <property type="entry name" value="L-ASPARTATE OXIDASE, CHLOROPLASTIC"/>
    <property type="match status" value="1"/>
</dbReference>
<keyword evidence="8" id="KW-0274">FAD</keyword>
<evidence type="ECO:0000256" key="12">
    <source>
        <dbReference type="ARBA" id="ARBA00048305"/>
    </source>
</evidence>
<dbReference type="SUPFAM" id="SSF46977">
    <property type="entry name" value="Succinate dehydrogenase/fumarate reductase flavoprotein C-terminal domain"/>
    <property type="match status" value="1"/>
</dbReference>
<evidence type="ECO:0000256" key="2">
    <source>
        <dbReference type="ARBA" id="ARBA00004950"/>
    </source>
</evidence>
<organism evidence="16 17">
    <name type="scientific">Agromyces allii</name>
    <dbReference type="NCBI Taxonomy" id="393607"/>
    <lineage>
        <taxon>Bacteria</taxon>
        <taxon>Bacillati</taxon>
        <taxon>Actinomycetota</taxon>
        <taxon>Actinomycetes</taxon>
        <taxon>Micrococcales</taxon>
        <taxon>Microbacteriaceae</taxon>
        <taxon>Agromyces</taxon>
    </lineage>
</organism>
<protein>
    <recommendedName>
        <fullName evidence="5">L-aspartate oxidase</fullName>
        <ecNumber evidence="4">1.4.3.16</ecNumber>
    </recommendedName>
    <alternativeName>
        <fullName evidence="11">Quinolinate synthase B</fullName>
    </alternativeName>
</protein>
<keyword evidence="17" id="KW-1185">Reference proteome</keyword>
<evidence type="ECO:0000259" key="15">
    <source>
        <dbReference type="Pfam" id="PF02910"/>
    </source>
</evidence>
<dbReference type="Gene3D" id="3.50.50.60">
    <property type="entry name" value="FAD/NAD(P)-binding domain"/>
    <property type="match status" value="1"/>
</dbReference>
<dbReference type="SUPFAM" id="SSF51905">
    <property type="entry name" value="FAD/NAD(P)-binding domain"/>
    <property type="match status" value="1"/>
</dbReference>
<dbReference type="InterPro" id="IPR036188">
    <property type="entry name" value="FAD/NAD-bd_sf"/>
</dbReference>
<dbReference type="Gene3D" id="1.20.58.100">
    <property type="entry name" value="Fumarate reductase/succinate dehydrogenase flavoprotein-like, C-terminal domain"/>
    <property type="match status" value="1"/>
</dbReference>
<dbReference type="SUPFAM" id="SSF56425">
    <property type="entry name" value="Succinate dehydrogenase/fumarate reductase flavoprotein, catalytic domain"/>
    <property type="match status" value="1"/>
</dbReference>
<name>A0ABP5BLI6_9MICO</name>
<evidence type="ECO:0000256" key="11">
    <source>
        <dbReference type="ARBA" id="ARBA00030386"/>
    </source>
</evidence>
<dbReference type="Pfam" id="PF02910">
    <property type="entry name" value="Succ_DH_flav_C"/>
    <property type="match status" value="1"/>
</dbReference>
<evidence type="ECO:0000256" key="1">
    <source>
        <dbReference type="ARBA" id="ARBA00001974"/>
    </source>
</evidence>
<comment type="caution">
    <text evidence="16">The sequence shown here is derived from an EMBL/GenBank/DDBJ whole genome shotgun (WGS) entry which is preliminary data.</text>
</comment>
<evidence type="ECO:0000256" key="4">
    <source>
        <dbReference type="ARBA" id="ARBA00012173"/>
    </source>
</evidence>
<feature type="domain" description="FAD-dependent oxidoreductase 2 FAD-binding" evidence="14">
    <location>
        <begin position="3"/>
        <end position="393"/>
    </location>
</feature>
<evidence type="ECO:0000256" key="3">
    <source>
        <dbReference type="ARBA" id="ARBA00008562"/>
    </source>
</evidence>
<accession>A0ABP5BLI6</accession>
<comment type="cofactor">
    <cofactor evidence="1">
        <name>FAD</name>
        <dbReference type="ChEBI" id="CHEBI:57692"/>
    </cofactor>
</comment>
<comment type="pathway">
    <text evidence="2">Cofactor biosynthesis; NAD(+) biosynthesis; iminoaspartate from L-aspartate (oxidase route): step 1/1.</text>
</comment>
<evidence type="ECO:0000256" key="9">
    <source>
        <dbReference type="ARBA" id="ARBA00023002"/>
    </source>
</evidence>
<dbReference type="InterPro" id="IPR015939">
    <property type="entry name" value="Fum_Rdtase/Succ_DH_flav-like_C"/>
</dbReference>
<dbReference type="PRINTS" id="PR00368">
    <property type="entry name" value="FADPNR"/>
</dbReference>
<evidence type="ECO:0000313" key="17">
    <source>
        <dbReference type="Proteomes" id="UP001499954"/>
    </source>
</evidence>
<evidence type="ECO:0000313" key="16">
    <source>
        <dbReference type="EMBL" id="GAA1948329.1"/>
    </source>
</evidence>
<gene>
    <name evidence="16" type="primary">nadB</name>
    <name evidence="16" type="ORF">GCM10009717_13350</name>
</gene>
<dbReference type="Gene3D" id="3.90.700.10">
    <property type="entry name" value="Succinate dehydrogenase/fumarate reductase flavoprotein, catalytic domain"/>
    <property type="match status" value="1"/>
</dbReference>
<dbReference type="PANTHER" id="PTHR42716">
    <property type="entry name" value="L-ASPARTATE OXIDASE"/>
    <property type="match status" value="1"/>
</dbReference>
<proteinExistence type="inferred from homology"/>
<dbReference type="Proteomes" id="UP001499954">
    <property type="component" value="Unassembled WGS sequence"/>
</dbReference>
<keyword evidence="9" id="KW-0560">Oxidoreductase</keyword>
<comment type="similarity">
    <text evidence="3">Belongs to the FAD-dependent oxidoreductase 2 family. NadB subfamily.</text>
</comment>
<evidence type="ECO:0000256" key="5">
    <source>
        <dbReference type="ARBA" id="ARBA00021901"/>
    </source>
</evidence>
<dbReference type="InterPro" id="IPR027477">
    <property type="entry name" value="Succ_DH/fumarate_Rdtase_cat_sf"/>
</dbReference>
<dbReference type="InterPro" id="IPR005288">
    <property type="entry name" value="NadB"/>
</dbReference>
<evidence type="ECO:0000256" key="7">
    <source>
        <dbReference type="ARBA" id="ARBA00022642"/>
    </source>
</evidence>
<dbReference type="Pfam" id="PF00890">
    <property type="entry name" value="FAD_binding_2"/>
    <property type="match status" value="1"/>
</dbReference>
<dbReference type="InterPro" id="IPR003953">
    <property type="entry name" value="FAD-dep_OxRdtase_2_FAD-bd"/>
</dbReference>
<evidence type="ECO:0000256" key="6">
    <source>
        <dbReference type="ARBA" id="ARBA00022630"/>
    </source>
</evidence>
<evidence type="ECO:0000256" key="13">
    <source>
        <dbReference type="SAM" id="MobiDB-lite"/>
    </source>
</evidence>
<comment type="function">
    <text evidence="10">Catalyzes the oxidation of L-aspartate to iminoaspartate, the first step in the de novo biosynthesis of NAD(+).</text>
</comment>
<feature type="region of interest" description="Disordered" evidence="13">
    <location>
        <begin position="411"/>
        <end position="431"/>
    </location>
</feature>
<sequence>MAHVLVVGGGIGGLWTAVRAADAGHDVELVTKTELADGNTRHAQGGIAAALFPDDSAERHYADTLAAGAGLCDPEAVRVLCDEGPARVRDLIRFGVAFDHGDSGLARGLEAAHSRARILHAGGDATGAAIERALVTTVRRRAVRIHEQTMLVDLLTEAGDGRAGAEDGKVRPADSAGTAGVRVVGARLLAASGELIDVRADVVVLATGGAGQLFQHTTNPDVATGDGVAAAWRAGAEIADLEFVQFHPTALAAPGTPLISEAVRGEGAVLRDRDGHRFMTEVSEQAELAPRDVVARAVWRQSLEQGGEPVTLDATALGREFLDRRFPGLGAACRDAGYDWAAEPVPVTPAAHYAMGGVVTDLDGRTSLPGLFAVGETARTGVHGANRLASNSLLEAAVFADRAARAIDADADAGADAAALTPPNSGDGRRRADEVGAAIGASQAGSGVAPTTGAHGLEERTDGTAVDRAALQSLMWEHVGLERTADGLAAASDALEAWRASEVHDRRSAEDRNLLDLARLTVAASAARTESRGAHFRADAAANAAGALDVLGAAGADGLRATSVPLPLHELVHLTPEAEEAA</sequence>
<evidence type="ECO:0000256" key="10">
    <source>
        <dbReference type="ARBA" id="ARBA00029426"/>
    </source>
</evidence>
<dbReference type="RefSeq" id="WP_157413318.1">
    <property type="nucleotide sequence ID" value="NZ_BAAAMK010000002.1"/>
</dbReference>
<keyword evidence="6" id="KW-0285">Flavoprotein</keyword>
<feature type="domain" description="Fumarate reductase/succinate dehydrogenase flavoprotein-like C-terminal" evidence="15">
    <location>
        <begin position="468"/>
        <end position="540"/>
    </location>
</feature>